<dbReference type="GO" id="GO:0016192">
    <property type="term" value="P:vesicle-mediated transport"/>
    <property type="evidence" value="ECO:0007669"/>
    <property type="project" value="UniProtKB-KW"/>
</dbReference>
<evidence type="ECO:0000256" key="4">
    <source>
        <dbReference type="ARBA" id="ARBA00010120"/>
    </source>
</evidence>
<keyword evidence="5 14" id="KW-0813">Transport</keyword>
<dbReference type="Pfam" id="PF00810">
    <property type="entry name" value="ER_lumen_recept"/>
    <property type="match status" value="1"/>
</dbReference>
<evidence type="ECO:0000256" key="3">
    <source>
        <dbReference type="ARBA" id="ARBA00004653"/>
    </source>
</evidence>
<sequence length="1619" mass="183017">MRLWLSWLGCYTLFLWALRRRMWSGPARYLRSPLSRSFYVNVMGSRGQRAPSAGENHQWYVCNTEQLSESLQPIFVQSYLDQGTQIFLINSIEKSGWLFIQLYHSFVSSIFSLFMSRTSINGLLGRGSMFVFSPEQFQRLLKINPEWKSHRLLDLGAGDGEVTKVMSPHFEEIYATELSETMIWQLQKKKYRVLGINEWQNIGFQYDVISCLNLLDRCDQPLTVLKDIRSVLEPTRGRVILALVLPFHPYVENVGGKWEKPSEVLEIKGHTWEEQVNSLPEVFSKAGFAIEAFTRLPYLCEGDMYNDYYVLDDAVFVLKPVSNVWTADTLTKVMAYFHAQEVMFTLSSLQMSIKSYLKSLLYQPRQLLSEFQQLDQQQFQTAMKYLFNFRKDHLEMGNIILDWDKTKERIFQSPGVNRTLFLITLDKCFLALSALDCVDILSQVLRVSGVNYLQPDVVGSLPNVLQEDAFRNLSAVFKDLYDKTSANTQRALYGWMKQMLQKPYKMKFNESTSWVSAENLWILGRYMVHLPLEEILKISLNEVRLFISYDNATKQLDAVYDITPELAQAFLERINSSGFDMRNASTIYRQDCFSFFFMAVLGLLVCFYDDMEQMDSAVARALLHQMIKCNQLRGFQAEVQKLKSQLLNIAMQNQTLNDILGSLSDAVVGLTSSQLESLSPEAVHNAIATLNQVSGWAKSQVMILSSKYLSYEKVLSFYNVSQMGALVTGISTQSFYSMNPKELSQIIRGTTSQYLSDLSPAQQQGILRKIAAFGDFASSVKDIQGAFFKEIPLSDLWKQTEYNSSMMKEKELRRSQALYLYELLSKKNSPADLLSTGQLVKGVTCQLIESMDTDFFLNNFKFVEKNLHLLSPYQVNCLAWKFWKVSNTSIPPFFLLVLPTEYLEYVSGPLCVPFIEGLGKTEMDLLNPSLHKKSAVLRKVQECLNGSVADEFDVDLLGNLICHMPPAFLRGRMSPKATAAALPQFKFCRQLSHQQKTEIKYKLFELYGSPNNWTAETTLDVGPFIALLSKWELNVLAEKFPDIILQIAKTVGPISSAEVLLSTVFESLSNGTSSVDSSLARPDCLGTRAPTSDEIIKLAEANVFWSVQELKCMDAGTFDKNVELLGTVSGFNNSQLIALKEKAKQVWGWLPGWKSYRVVSLGRIALALTEDEIEELDLRSVDTVSALSQQREWTLTQARSILQGFLEDSGQTISTLKSFDLVGLGAILCALNSTEIMSIKTAEFSAAVARIGLLFCSTPVLRQFKKMTESVFGAAASWNSSVLQEIGTIAGGLNEDELKALDKNLMPYFQPIAIRHIPPEIFQALSPEQIANLGPENAAAVTRSQREPLDAWQLQSLQRARDGARGSSPGMEQGAGTTGEPLPTPAPGGNSTAILRLLVFYCVVVIDITCCFRVCDYGVSVEERIDPAFFQFAGLSIGISGKSQLLFALVFTTRYLDLFTSFISLYNTSMKLIYIACSYATVYLIYMKFKATYDGNHDTFRVEFLIVPVGGLSFLVNHDFSPLEILWTFSIYLESVAILPQLFMISKTGEAETITTHYLFFLGLYRALYLVNWIWRYYFEGFFDLIAVVAGVVQTVLYCDFFYLYVTKVLKGKKLSLPA</sequence>
<keyword evidence="6 14" id="KW-0812">Transmembrane</keyword>
<keyword evidence="13" id="KW-0968">Cytoplasmic vesicle</keyword>
<keyword evidence="12 14" id="KW-0675">Receptor</keyword>
<evidence type="ECO:0000256" key="7">
    <source>
        <dbReference type="ARBA" id="ARBA00022824"/>
    </source>
</evidence>
<evidence type="ECO:0000256" key="15">
    <source>
        <dbReference type="SAM" id="MobiDB-lite"/>
    </source>
</evidence>
<keyword evidence="18" id="KW-1185">Reference proteome</keyword>
<evidence type="ECO:0000313" key="17">
    <source>
        <dbReference type="EMBL" id="PKU43255.1"/>
    </source>
</evidence>
<protein>
    <recommendedName>
        <fullName evidence="14">ER lumen protein-retaining receptor</fullName>
    </recommendedName>
</protein>
<evidence type="ECO:0000256" key="6">
    <source>
        <dbReference type="ARBA" id="ARBA00022692"/>
    </source>
</evidence>
<dbReference type="GO" id="GO:0006621">
    <property type="term" value="P:protein retention in ER lumen"/>
    <property type="evidence" value="ECO:0007669"/>
    <property type="project" value="InterPro"/>
</dbReference>
<gene>
    <name evidence="17" type="ORF">llap_6454</name>
</gene>
<feature type="transmembrane region" description="Helical" evidence="14">
    <location>
        <begin position="1585"/>
        <end position="1606"/>
    </location>
</feature>
<dbReference type="PROSITE" id="PS00952">
    <property type="entry name" value="ER_LUMEN_RECEPTOR_2"/>
    <property type="match status" value="1"/>
</dbReference>
<feature type="transmembrane region" description="Helical" evidence="14">
    <location>
        <begin position="1501"/>
        <end position="1520"/>
    </location>
</feature>
<evidence type="ECO:0000256" key="5">
    <source>
        <dbReference type="ARBA" id="ARBA00022448"/>
    </source>
</evidence>
<dbReference type="InterPro" id="IPR007884">
    <property type="entry name" value="METL9"/>
</dbReference>
<evidence type="ECO:0000256" key="16">
    <source>
        <dbReference type="SAM" id="SignalP"/>
    </source>
</evidence>
<feature type="transmembrane region" description="Helical" evidence="14">
    <location>
        <begin position="1526"/>
        <end position="1546"/>
    </location>
</feature>
<dbReference type="GO" id="GO:0015031">
    <property type="term" value="P:protein transport"/>
    <property type="evidence" value="ECO:0007669"/>
    <property type="project" value="UniProtKB-KW"/>
</dbReference>
<feature type="transmembrane region" description="Helical" evidence="14">
    <location>
        <begin position="1558"/>
        <end position="1579"/>
    </location>
</feature>
<keyword evidence="9 14" id="KW-0653">Protein transport</keyword>
<dbReference type="PANTHER" id="PTHR12890">
    <property type="entry name" value="DREV PROTEIN"/>
    <property type="match status" value="1"/>
</dbReference>
<keyword evidence="8" id="KW-0931">ER-Golgi transport</keyword>
<accession>A0A2I0UB51</accession>
<dbReference type="Gene3D" id="3.40.50.150">
    <property type="entry name" value="Vaccinia Virus protein VP39"/>
    <property type="match status" value="1"/>
</dbReference>
<feature type="chain" id="PRO_5014111200" description="ER lumen protein-retaining receptor" evidence="16">
    <location>
        <begin position="18"/>
        <end position="1619"/>
    </location>
</feature>
<dbReference type="PRINTS" id="PR00660">
    <property type="entry name" value="ERLUMENR"/>
</dbReference>
<evidence type="ECO:0000256" key="11">
    <source>
        <dbReference type="ARBA" id="ARBA00023136"/>
    </source>
</evidence>
<keyword evidence="16" id="KW-0732">Signal</keyword>
<evidence type="ECO:0000256" key="8">
    <source>
        <dbReference type="ARBA" id="ARBA00022892"/>
    </source>
</evidence>
<evidence type="ECO:0000313" key="18">
    <source>
        <dbReference type="Proteomes" id="UP000233556"/>
    </source>
</evidence>
<feature type="signal peptide" evidence="16">
    <location>
        <begin position="1"/>
        <end position="17"/>
    </location>
</feature>
<dbReference type="InterPro" id="IPR029063">
    <property type="entry name" value="SAM-dependent_MTases_sf"/>
</dbReference>
<keyword evidence="11 14" id="KW-0472">Membrane</keyword>
<dbReference type="EMBL" id="KZ505921">
    <property type="protein sequence ID" value="PKU43255.1"/>
    <property type="molecule type" value="Genomic_DNA"/>
</dbReference>
<dbReference type="GO" id="GO:0106370">
    <property type="term" value="F:protein-L-histidine N-pros-methyltransferase activity"/>
    <property type="evidence" value="ECO:0007669"/>
    <property type="project" value="InterPro"/>
</dbReference>
<dbReference type="Pfam" id="PF05219">
    <property type="entry name" value="DREV"/>
    <property type="match status" value="1"/>
</dbReference>
<reference evidence="18" key="2">
    <citation type="submission" date="2017-12" db="EMBL/GenBank/DDBJ databases">
        <title>Genome sequence of the Bar-tailed Godwit (Limosa lapponica baueri).</title>
        <authorList>
            <person name="Lima N.C.B."/>
            <person name="Parody-Merino A.M."/>
            <person name="Battley P.F."/>
            <person name="Fidler A.E."/>
            <person name="Prosdocimi F."/>
        </authorList>
    </citation>
    <scope>NUCLEOTIDE SEQUENCE [LARGE SCALE GENOMIC DNA]</scope>
</reference>
<dbReference type="CDD" id="cd02440">
    <property type="entry name" value="AdoMet_MTases"/>
    <property type="match status" value="1"/>
</dbReference>
<comment type="caution">
    <text evidence="14">Lacks conserved residue(s) required for the propagation of feature annotation.</text>
</comment>
<dbReference type="OrthoDB" id="8195838at2759"/>
<dbReference type="PANTHER" id="PTHR12890:SF0">
    <property type="entry name" value="PROTEIN-L-HISTIDINE N-PROS-METHYLTRANSFERASE"/>
    <property type="match status" value="1"/>
</dbReference>
<proteinExistence type="inferred from homology"/>
<dbReference type="Proteomes" id="UP000233556">
    <property type="component" value="Unassembled WGS sequence"/>
</dbReference>
<keyword evidence="10 14" id="KW-1133">Transmembrane helix</keyword>
<dbReference type="GO" id="GO:0000139">
    <property type="term" value="C:Golgi membrane"/>
    <property type="evidence" value="ECO:0007669"/>
    <property type="project" value="UniProtKB-SubCell"/>
</dbReference>
<dbReference type="SUPFAM" id="SSF53335">
    <property type="entry name" value="S-adenosyl-L-methionine-dependent methyltransferases"/>
    <property type="match status" value="1"/>
</dbReference>
<dbReference type="PROSITE" id="PS00951">
    <property type="entry name" value="ER_LUMEN_RECEPTOR_1"/>
    <property type="match status" value="1"/>
</dbReference>
<name>A0A2I0UB51_LIMLA</name>
<organism evidence="17 18">
    <name type="scientific">Limosa lapponica baueri</name>
    <dbReference type="NCBI Taxonomy" id="1758121"/>
    <lineage>
        <taxon>Eukaryota</taxon>
        <taxon>Metazoa</taxon>
        <taxon>Chordata</taxon>
        <taxon>Craniata</taxon>
        <taxon>Vertebrata</taxon>
        <taxon>Euteleostomi</taxon>
        <taxon>Archelosauria</taxon>
        <taxon>Archosauria</taxon>
        <taxon>Dinosauria</taxon>
        <taxon>Saurischia</taxon>
        <taxon>Theropoda</taxon>
        <taxon>Coelurosauria</taxon>
        <taxon>Aves</taxon>
        <taxon>Neognathae</taxon>
        <taxon>Neoaves</taxon>
        <taxon>Charadriiformes</taxon>
        <taxon>Scolopacidae</taxon>
        <taxon>Limosa</taxon>
    </lineage>
</organism>
<reference evidence="18" key="1">
    <citation type="submission" date="2017-11" db="EMBL/GenBank/DDBJ databases">
        <authorList>
            <person name="Lima N.C."/>
            <person name="Parody-Merino A.M."/>
            <person name="Battley P.F."/>
            <person name="Fidler A.E."/>
            <person name="Prosdocimi F."/>
        </authorList>
    </citation>
    <scope>NUCLEOTIDE SEQUENCE [LARGE SCALE GENOMIC DNA]</scope>
</reference>
<dbReference type="GO" id="GO:0030663">
    <property type="term" value="C:COPI-coated vesicle membrane"/>
    <property type="evidence" value="ECO:0007669"/>
    <property type="project" value="UniProtKB-SubCell"/>
</dbReference>
<keyword evidence="7 14" id="KW-0256">Endoplasmic reticulum</keyword>
<evidence type="ECO:0000256" key="9">
    <source>
        <dbReference type="ARBA" id="ARBA00022927"/>
    </source>
</evidence>
<feature type="region of interest" description="Disordered" evidence="15">
    <location>
        <begin position="1360"/>
        <end position="1385"/>
    </location>
</feature>
<feature type="transmembrane region" description="Helical" evidence="14">
    <location>
        <begin position="1472"/>
        <end position="1489"/>
    </location>
</feature>
<evidence type="ECO:0000256" key="10">
    <source>
        <dbReference type="ARBA" id="ARBA00022989"/>
    </source>
</evidence>
<evidence type="ECO:0000256" key="12">
    <source>
        <dbReference type="ARBA" id="ARBA00023170"/>
    </source>
</evidence>
<comment type="similarity">
    <text evidence="4 14">Belongs to the ERD2 family.</text>
</comment>
<dbReference type="InterPro" id="IPR000133">
    <property type="entry name" value="ER_ret_rcpt"/>
</dbReference>
<evidence type="ECO:0000256" key="13">
    <source>
        <dbReference type="ARBA" id="ARBA00023329"/>
    </source>
</evidence>
<evidence type="ECO:0000256" key="2">
    <source>
        <dbReference type="ARBA" id="ARBA00004477"/>
    </source>
</evidence>
<dbReference type="GO" id="GO:0046923">
    <property type="term" value="F:ER retention sequence binding"/>
    <property type="evidence" value="ECO:0007669"/>
    <property type="project" value="InterPro"/>
</dbReference>
<evidence type="ECO:0000256" key="1">
    <source>
        <dbReference type="ARBA" id="ARBA00004129"/>
    </source>
</evidence>
<comment type="subcellular location">
    <subcellularLocation>
        <location evidence="1">Cytoplasmic vesicle</location>
        <location evidence="1">COPI-coated vesicle membrane</location>
        <topology evidence="1">Multi-pass membrane protein</topology>
    </subcellularLocation>
    <subcellularLocation>
        <location evidence="2 14">Endoplasmic reticulum membrane</location>
        <topology evidence="2 14">Multi-pass membrane protein</topology>
    </subcellularLocation>
    <subcellularLocation>
        <location evidence="3">Golgi apparatus membrane</location>
        <topology evidence="3">Multi-pass membrane protein</topology>
    </subcellularLocation>
</comment>
<dbReference type="GO" id="GO:0005789">
    <property type="term" value="C:endoplasmic reticulum membrane"/>
    <property type="evidence" value="ECO:0007669"/>
    <property type="project" value="UniProtKB-SubCell"/>
</dbReference>
<evidence type="ECO:0000256" key="14">
    <source>
        <dbReference type="RuleBase" id="RU000634"/>
    </source>
</evidence>